<dbReference type="AlphaFoldDB" id="B4VLD5"/>
<dbReference type="HOGENOM" id="CLU_048953_5_1_3"/>
<gene>
    <name evidence="2" type="ORF">MC7420_253</name>
</gene>
<dbReference type="RefSeq" id="WP_006099229.1">
    <property type="nucleotide sequence ID" value="NZ_DS989844.1"/>
</dbReference>
<feature type="region of interest" description="Disordered" evidence="1">
    <location>
        <begin position="1"/>
        <end position="21"/>
    </location>
</feature>
<dbReference type="Proteomes" id="UP000003835">
    <property type="component" value="Unassembled WGS sequence"/>
</dbReference>
<keyword evidence="2" id="KW-0223">Dioxygenase</keyword>
<evidence type="ECO:0000313" key="2">
    <source>
        <dbReference type="EMBL" id="EDX77116.1"/>
    </source>
</evidence>
<accession>B4VLD5</accession>
<protein>
    <submittedName>
        <fullName evidence="2">Phytanoyl-CoA dioxygenase family</fullName>
    </submittedName>
</protein>
<dbReference type="GO" id="GO:0005506">
    <property type="term" value="F:iron ion binding"/>
    <property type="evidence" value="ECO:0007669"/>
    <property type="project" value="UniProtKB-ARBA"/>
</dbReference>
<evidence type="ECO:0000256" key="1">
    <source>
        <dbReference type="SAM" id="MobiDB-lite"/>
    </source>
</evidence>
<keyword evidence="2" id="KW-0560">Oxidoreductase</keyword>
<dbReference type="PANTHER" id="PTHR20883">
    <property type="entry name" value="PHYTANOYL-COA DIOXYGENASE DOMAIN CONTAINING 1"/>
    <property type="match status" value="1"/>
</dbReference>
<dbReference type="GO" id="GO:0016706">
    <property type="term" value="F:2-oxoglutarate-dependent dioxygenase activity"/>
    <property type="evidence" value="ECO:0007669"/>
    <property type="project" value="UniProtKB-ARBA"/>
</dbReference>
<organism evidence="2 3">
    <name type="scientific">Coleofasciculus chthonoplastes PCC 7420</name>
    <dbReference type="NCBI Taxonomy" id="118168"/>
    <lineage>
        <taxon>Bacteria</taxon>
        <taxon>Bacillati</taxon>
        <taxon>Cyanobacteriota</taxon>
        <taxon>Cyanophyceae</taxon>
        <taxon>Coleofasciculales</taxon>
        <taxon>Coleofasciculaceae</taxon>
        <taxon>Coleofasciculus</taxon>
    </lineage>
</organism>
<name>B4VLD5_9CYAN</name>
<dbReference type="OrthoDB" id="9791262at2"/>
<dbReference type="Pfam" id="PF05721">
    <property type="entry name" value="PhyH"/>
    <property type="match status" value="1"/>
</dbReference>
<dbReference type="PANTHER" id="PTHR20883:SF48">
    <property type="entry name" value="ECTOINE DIOXYGENASE"/>
    <property type="match status" value="1"/>
</dbReference>
<dbReference type="EMBL" id="DS989844">
    <property type="protein sequence ID" value="EDX77116.1"/>
    <property type="molecule type" value="Genomic_DNA"/>
</dbReference>
<dbReference type="InterPro" id="IPR008775">
    <property type="entry name" value="Phytyl_CoA_dOase-like"/>
</dbReference>
<dbReference type="STRING" id="118168.MC7420_253"/>
<sequence length="308" mass="35236">MNLTQQSPLSNSILESNQPLSTSRPLSVEQVNQYHEDGFIIIPQFFESEEIEPLQRLLENDPDLNGYWTQRNTNKQGDNFRVSVWTELGNTLFGVIPRIARMVDATEALLGEPCYHWHSKIVKVQPGNSGLAWHQDYDHWYQDGCLFPQLLTCTIALSPTNKDNGCLQVIKKSHLLGRINHIIVEDKGYQNIPESKRLAKILEKFEVVYCEIEPGDAIFFHANTLHGSGFNASDTSRLLMHCSYNAVNNVPFIQEGQDHHQYRPLIKLPDSIIKEGGYDSVWQQHEFHPSETENSLGKGVFYRQAWTS</sequence>
<dbReference type="Gene3D" id="2.60.120.620">
    <property type="entry name" value="q2cbj1_9rhob like domain"/>
    <property type="match status" value="1"/>
</dbReference>
<evidence type="ECO:0000313" key="3">
    <source>
        <dbReference type="Proteomes" id="UP000003835"/>
    </source>
</evidence>
<dbReference type="SUPFAM" id="SSF51197">
    <property type="entry name" value="Clavaminate synthase-like"/>
    <property type="match status" value="1"/>
</dbReference>
<keyword evidence="3" id="KW-1185">Reference proteome</keyword>
<reference evidence="2 3" key="1">
    <citation type="submission" date="2008-07" db="EMBL/GenBank/DDBJ databases">
        <authorList>
            <person name="Tandeau de Marsac N."/>
            <person name="Ferriera S."/>
            <person name="Johnson J."/>
            <person name="Kravitz S."/>
            <person name="Beeson K."/>
            <person name="Sutton G."/>
            <person name="Rogers Y.-H."/>
            <person name="Friedman R."/>
            <person name="Frazier M."/>
            <person name="Venter J.C."/>
        </authorList>
    </citation>
    <scope>NUCLEOTIDE SEQUENCE [LARGE SCALE GENOMIC DNA]</scope>
    <source>
        <strain evidence="2 3">PCC 7420</strain>
    </source>
</reference>
<proteinExistence type="predicted"/>
<dbReference type="eggNOG" id="COG5285">
    <property type="taxonomic scope" value="Bacteria"/>
</dbReference>